<dbReference type="GO" id="GO:0016020">
    <property type="term" value="C:membrane"/>
    <property type="evidence" value="ECO:0007669"/>
    <property type="project" value="UniProtKB-SubCell"/>
</dbReference>
<keyword evidence="2" id="KW-0813">Transport</keyword>
<dbReference type="InterPro" id="IPR036259">
    <property type="entry name" value="MFS_trans_sf"/>
</dbReference>
<name>A0A9P4H1J8_9PLEO</name>
<dbReference type="GO" id="GO:0022857">
    <property type="term" value="F:transmembrane transporter activity"/>
    <property type="evidence" value="ECO:0007669"/>
    <property type="project" value="TreeGrafter"/>
</dbReference>
<feature type="non-terminal residue" evidence="7">
    <location>
        <position position="1"/>
    </location>
</feature>
<dbReference type="Proteomes" id="UP000799777">
    <property type="component" value="Unassembled WGS sequence"/>
</dbReference>
<keyword evidence="8" id="KW-1185">Reference proteome</keyword>
<dbReference type="PANTHER" id="PTHR43791">
    <property type="entry name" value="PERMEASE-RELATED"/>
    <property type="match status" value="1"/>
</dbReference>
<organism evidence="7 8">
    <name type="scientific">Setomelanomma holmii</name>
    <dbReference type="NCBI Taxonomy" id="210430"/>
    <lineage>
        <taxon>Eukaryota</taxon>
        <taxon>Fungi</taxon>
        <taxon>Dikarya</taxon>
        <taxon>Ascomycota</taxon>
        <taxon>Pezizomycotina</taxon>
        <taxon>Dothideomycetes</taxon>
        <taxon>Pleosporomycetidae</taxon>
        <taxon>Pleosporales</taxon>
        <taxon>Pleosporineae</taxon>
        <taxon>Phaeosphaeriaceae</taxon>
        <taxon>Setomelanomma</taxon>
    </lineage>
</organism>
<keyword evidence="4 6" id="KW-1133">Transmembrane helix</keyword>
<dbReference type="PANTHER" id="PTHR43791:SF28">
    <property type="entry name" value="MAJOR FACILITATOR SUPERFAMILY (MFS) PROFILE DOMAIN-CONTAINING PROTEIN"/>
    <property type="match status" value="1"/>
</dbReference>
<evidence type="ECO:0000256" key="6">
    <source>
        <dbReference type="SAM" id="Phobius"/>
    </source>
</evidence>
<dbReference type="Gene3D" id="1.20.1250.20">
    <property type="entry name" value="MFS general substrate transporter like domains"/>
    <property type="match status" value="1"/>
</dbReference>
<evidence type="ECO:0000313" key="8">
    <source>
        <dbReference type="Proteomes" id="UP000799777"/>
    </source>
</evidence>
<protein>
    <submittedName>
        <fullName evidence="7">Uncharacterized protein</fullName>
    </submittedName>
</protein>
<dbReference type="EMBL" id="ML978277">
    <property type="protein sequence ID" value="KAF2025011.1"/>
    <property type="molecule type" value="Genomic_DNA"/>
</dbReference>
<evidence type="ECO:0000313" key="7">
    <source>
        <dbReference type="EMBL" id="KAF2025011.1"/>
    </source>
</evidence>
<keyword evidence="3 6" id="KW-0812">Transmembrane</keyword>
<comment type="caution">
    <text evidence="7">The sequence shown here is derived from an EMBL/GenBank/DDBJ whole genome shotgun (WGS) entry which is preliminary data.</text>
</comment>
<feature type="transmembrane region" description="Helical" evidence="6">
    <location>
        <begin position="39"/>
        <end position="61"/>
    </location>
</feature>
<dbReference type="AlphaFoldDB" id="A0A9P4H1J8"/>
<accession>A0A9P4H1J8</accession>
<evidence type="ECO:0000256" key="2">
    <source>
        <dbReference type="ARBA" id="ARBA00022448"/>
    </source>
</evidence>
<sequence>LVGQSGVWYVSSNAGAMFSGCLQAAAYKCLNGVHGMSGWRWLFTIDGSISLPIGLAGFFLYPGLPTSPKV</sequence>
<evidence type="ECO:0000256" key="4">
    <source>
        <dbReference type="ARBA" id="ARBA00022989"/>
    </source>
</evidence>
<evidence type="ECO:0000256" key="5">
    <source>
        <dbReference type="ARBA" id="ARBA00023136"/>
    </source>
</evidence>
<keyword evidence="5 6" id="KW-0472">Membrane</keyword>
<dbReference type="OrthoDB" id="3639251at2759"/>
<reference evidence="7" key="1">
    <citation type="journal article" date="2020" name="Stud. Mycol.">
        <title>101 Dothideomycetes genomes: a test case for predicting lifestyles and emergence of pathogens.</title>
        <authorList>
            <person name="Haridas S."/>
            <person name="Albert R."/>
            <person name="Binder M."/>
            <person name="Bloem J."/>
            <person name="Labutti K."/>
            <person name="Salamov A."/>
            <person name="Andreopoulos B."/>
            <person name="Baker S."/>
            <person name="Barry K."/>
            <person name="Bills G."/>
            <person name="Bluhm B."/>
            <person name="Cannon C."/>
            <person name="Castanera R."/>
            <person name="Culley D."/>
            <person name="Daum C."/>
            <person name="Ezra D."/>
            <person name="Gonzalez J."/>
            <person name="Henrissat B."/>
            <person name="Kuo A."/>
            <person name="Liang C."/>
            <person name="Lipzen A."/>
            <person name="Lutzoni F."/>
            <person name="Magnuson J."/>
            <person name="Mondo S."/>
            <person name="Nolan M."/>
            <person name="Ohm R."/>
            <person name="Pangilinan J."/>
            <person name="Park H.-J."/>
            <person name="Ramirez L."/>
            <person name="Alfaro M."/>
            <person name="Sun H."/>
            <person name="Tritt A."/>
            <person name="Yoshinaga Y."/>
            <person name="Zwiers L.-H."/>
            <person name="Turgeon B."/>
            <person name="Goodwin S."/>
            <person name="Spatafora J."/>
            <person name="Crous P."/>
            <person name="Grigoriev I."/>
        </authorList>
    </citation>
    <scope>NUCLEOTIDE SEQUENCE</scope>
    <source>
        <strain evidence="7">CBS 110217</strain>
    </source>
</reference>
<evidence type="ECO:0000256" key="3">
    <source>
        <dbReference type="ARBA" id="ARBA00022692"/>
    </source>
</evidence>
<gene>
    <name evidence="7" type="ORF">EK21DRAFT_77414</name>
</gene>
<proteinExistence type="predicted"/>
<feature type="transmembrane region" description="Helical" evidence="6">
    <location>
        <begin position="6"/>
        <end position="27"/>
    </location>
</feature>
<comment type="subcellular location">
    <subcellularLocation>
        <location evidence="1">Membrane</location>
        <topology evidence="1">Multi-pass membrane protein</topology>
    </subcellularLocation>
</comment>
<dbReference type="SUPFAM" id="SSF103473">
    <property type="entry name" value="MFS general substrate transporter"/>
    <property type="match status" value="1"/>
</dbReference>
<evidence type="ECO:0000256" key="1">
    <source>
        <dbReference type="ARBA" id="ARBA00004141"/>
    </source>
</evidence>